<organism evidence="1 2">
    <name type="scientific">Candidatus Thiodictyon syntrophicum</name>
    <dbReference type="NCBI Taxonomy" id="1166950"/>
    <lineage>
        <taxon>Bacteria</taxon>
        <taxon>Pseudomonadati</taxon>
        <taxon>Pseudomonadota</taxon>
        <taxon>Gammaproteobacteria</taxon>
        <taxon>Chromatiales</taxon>
        <taxon>Chromatiaceae</taxon>
        <taxon>Thiodictyon</taxon>
    </lineage>
</organism>
<sequence>MDDQDRCTPQRSIRIAVAAKEPAAPTPAEVVEHYPSHALPRDREETQRLIAALRAQRHADDLLRTGRHG</sequence>
<evidence type="ECO:0000313" key="1">
    <source>
        <dbReference type="EMBL" id="AUB81467.1"/>
    </source>
</evidence>
<name>A0A2K8U7F1_9GAMM</name>
<dbReference type="EMBL" id="CP020370">
    <property type="protein sequence ID" value="AUB81467.1"/>
    <property type="molecule type" value="Genomic_DNA"/>
</dbReference>
<protein>
    <submittedName>
        <fullName evidence="1">Uncharacterized protein</fullName>
    </submittedName>
</protein>
<proteinExistence type="predicted"/>
<evidence type="ECO:0000313" key="2">
    <source>
        <dbReference type="Proteomes" id="UP000232638"/>
    </source>
</evidence>
<accession>A0A2K8U7F1</accession>
<dbReference type="AlphaFoldDB" id="A0A2K8U7F1"/>
<dbReference type="KEGG" id="tsy:THSYN_11220"/>
<dbReference type="RefSeq" id="WP_100919238.1">
    <property type="nucleotide sequence ID" value="NZ_CP020370.1"/>
</dbReference>
<dbReference type="Proteomes" id="UP000232638">
    <property type="component" value="Chromosome"/>
</dbReference>
<gene>
    <name evidence="1" type="ORF">THSYN_11220</name>
</gene>
<keyword evidence="2" id="KW-1185">Reference proteome</keyword>
<reference evidence="1 2" key="1">
    <citation type="submission" date="2017-03" db="EMBL/GenBank/DDBJ databases">
        <title>Complete genome sequence of Candidatus 'Thiodictyon syntrophicum' sp. nov. strain Cad16T, a photolithoautotroph purple sulfur bacterium isolated from an alpine meromictic lake.</title>
        <authorList>
            <person name="Luedin S.M."/>
            <person name="Pothier J.F."/>
            <person name="Danza F."/>
            <person name="Storelli N."/>
            <person name="Wittwer M."/>
            <person name="Tonolla M."/>
        </authorList>
    </citation>
    <scope>NUCLEOTIDE SEQUENCE [LARGE SCALE GENOMIC DNA]</scope>
    <source>
        <strain evidence="1 2">Cad16T</strain>
    </source>
</reference>